<protein>
    <submittedName>
        <fullName evidence="2">Uncharacterized protein</fullName>
    </submittedName>
</protein>
<feature type="transmembrane region" description="Helical" evidence="1">
    <location>
        <begin position="78"/>
        <end position="99"/>
    </location>
</feature>
<keyword evidence="1" id="KW-0812">Transmembrane</keyword>
<keyword evidence="3" id="KW-1185">Reference proteome</keyword>
<name>A0AAN0J4X1_AMPQE</name>
<evidence type="ECO:0000313" key="2">
    <source>
        <dbReference type="EnsemblMetazoa" id="XP_019851763.1"/>
    </source>
</evidence>
<sequence>MISLTELTVTGTVYCSLVRFSLPFIEVMQATCSTHCMMTEDAIEISMITDYYTRYQCMPRRYKICRDSYKQPFLSDRCFWNSMVVFIVINCSACIYPMAVSIRAPILAFCAGNSMLIFNLKELLVLDVPGAWYCFVTSSGRLNEERIVFGAPKVGARFCAEPIVITCTWDSYLICDDNKTTSAVSHLQLLL</sequence>
<dbReference type="Proteomes" id="UP000007879">
    <property type="component" value="Unassembled WGS sequence"/>
</dbReference>
<reference evidence="2" key="2">
    <citation type="submission" date="2024-06" db="UniProtKB">
        <authorList>
            <consortium name="EnsemblMetazoa"/>
        </authorList>
    </citation>
    <scope>IDENTIFICATION</scope>
</reference>
<proteinExistence type="predicted"/>
<dbReference type="KEGG" id="aqu:109581803"/>
<organism evidence="2 3">
    <name type="scientific">Amphimedon queenslandica</name>
    <name type="common">Sponge</name>
    <dbReference type="NCBI Taxonomy" id="400682"/>
    <lineage>
        <taxon>Eukaryota</taxon>
        <taxon>Metazoa</taxon>
        <taxon>Porifera</taxon>
        <taxon>Demospongiae</taxon>
        <taxon>Heteroscleromorpha</taxon>
        <taxon>Haplosclerida</taxon>
        <taxon>Niphatidae</taxon>
        <taxon>Amphimedon</taxon>
    </lineage>
</organism>
<accession>A0AAN0J4X1</accession>
<dbReference type="RefSeq" id="XP_019851763.1">
    <property type="nucleotide sequence ID" value="XM_019996204.1"/>
</dbReference>
<keyword evidence="1" id="KW-0472">Membrane</keyword>
<dbReference type="AlphaFoldDB" id="A0AAN0J4X1"/>
<evidence type="ECO:0000313" key="3">
    <source>
        <dbReference type="Proteomes" id="UP000007879"/>
    </source>
</evidence>
<dbReference type="EnsemblMetazoa" id="XM_019996204.1">
    <property type="protein sequence ID" value="XP_019851763.1"/>
    <property type="gene ID" value="LOC109581803"/>
</dbReference>
<dbReference type="GeneID" id="109581803"/>
<keyword evidence="1" id="KW-1133">Transmembrane helix</keyword>
<reference evidence="3" key="1">
    <citation type="journal article" date="2010" name="Nature">
        <title>The Amphimedon queenslandica genome and the evolution of animal complexity.</title>
        <authorList>
            <person name="Srivastava M."/>
            <person name="Simakov O."/>
            <person name="Chapman J."/>
            <person name="Fahey B."/>
            <person name="Gauthier M.E."/>
            <person name="Mitros T."/>
            <person name="Richards G.S."/>
            <person name="Conaco C."/>
            <person name="Dacre M."/>
            <person name="Hellsten U."/>
            <person name="Larroux C."/>
            <person name="Putnam N.H."/>
            <person name="Stanke M."/>
            <person name="Adamska M."/>
            <person name="Darling A."/>
            <person name="Degnan S.M."/>
            <person name="Oakley T.H."/>
            <person name="Plachetzki D.C."/>
            <person name="Zhai Y."/>
            <person name="Adamski M."/>
            <person name="Calcino A."/>
            <person name="Cummins S.F."/>
            <person name="Goodstein D.M."/>
            <person name="Harris C."/>
            <person name="Jackson D.J."/>
            <person name="Leys S.P."/>
            <person name="Shu S."/>
            <person name="Woodcroft B.J."/>
            <person name="Vervoort M."/>
            <person name="Kosik K.S."/>
            <person name="Manning G."/>
            <person name="Degnan B.M."/>
            <person name="Rokhsar D.S."/>
        </authorList>
    </citation>
    <scope>NUCLEOTIDE SEQUENCE [LARGE SCALE GENOMIC DNA]</scope>
</reference>
<evidence type="ECO:0000256" key="1">
    <source>
        <dbReference type="SAM" id="Phobius"/>
    </source>
</evidence>